<accession>A0A1Q9E5N0</accession>
<gene>
    <name evidence="1" type="ORF">AK812_SmicGene14402</name>
</gene>
<evidence type="ECO:0000313" key="1">
    <source>
        <dbReference type="EMBL" id="OLQ02734.1"/>
    </source>
</evidence>
<evidence type="ECO:0000313" key="2">
    <source>
        <dbReference type="Proteomes" id="UP000186817"/>
    </source>
</evidence>
<proteinExistence type="predicted"/>
<dbReference type="Proteomes" id="UP000186817">
    <property type="component" value="Unassembled WGS sequence"/>
</dbReference>
<name>A0A1Q9E5N0_SYMMI</name>
<comment type="caution">
    <text evidence="1">The sequence shown here is derived from an EMBL/GenBank/DDBJ whole genome shotgun (WGS) entry which is preliminary data.</text>
</comment>
<organism evidence="1 2">
    <name type="scientific">Symbiodinium microadriaticum</name>
    <name type="common">Dinoflagellate</name>
    <name type="synonym">Zooxanthella microadriatica</name>
    <dbReference type="NCBI Taxonomy" id="2951"/>
    <lineage>
        <taxon>Eukaryota</taxon>
        <taxon>Sar</taxon>
        <taxon>Alveolata</taxon>
        <taxon>Dinophyceae</taxon>
        <taxon>Suessiales</taxon>
        <taxon>Symbiodiniaceae</taxon>
        <taxon>Symbiodinium</taxon>
    </lineage>
</organism>
<dbReference type="EMBL" id="LSRX01000256">
    <property type="protein sequence ID" value="OLQ02734.1"/>
    <property type="molecule type" value="Genomic_DNA"/>
</dbReference>
<dbReference type="AlphaFoldDB" id="A0A1Q9E5N0"/>
<reference evidence="1 2" key="1">
    <citation type="submission" date="2016-02" db="EMBL/GenBank/DDBJ databases">
        <title>Genome analysis of coral dinoflagellate symbionts highlights evolutionary adaptations to a symbiotic lifestyle.</title>
        <authorList>
            <person name="Aranda M."/>
            <person name="Li Y."/>
            <person name="Liew Y.J."/>
            <person name="Baumgarten S."/>
            <person name="Simakov O."/>
            <person name="Wilson M."/>
            <person name="Piel J."/>
            <person name="Ashoor H."/>
            <person name="Bougouffa S."/>
            <person name="Bajic V.B."/>
            <person name="Ryu T."/>
            <person name="Ravasi T."/>
            <person name="Bayer T."/>
            <person name="Micklem G."/>
            <person name="Kim H."/>
            <person name="Bhak J."/>
            <person name="Lajeunesse T.C."/>
            <person name="Voolstra C.R."/>
        </authorList>
    </citation>
    <scope>NUCLEOTIDE SEQUENCE [LARGE SCALE GENOMIC DNA]</scope>
    <source>
        <strain evidence="1 2">CCMP2467</strain>
    </source>
</reference>
<protein>
    <submittedName>
        <fullName evidence="1">Uncharacterized protein</fullName>
    </submittedName>
</protein>
<keyword evidence="2" id="KW-1185">Reference proteome</keyword>
<sequence length="133" mass="14305">MDIPPPVTDLSDDANEGQAEVLTALCIGRCGLVEQNHVAASGAVDSADEELPDLLEEAQARSFTRGRAFSLNPLAIRESDMVSEKRHIRAFIGVTLEPAGRCLPPGDLSRVTCKKTLSALYFKSVCHQALSEP</sequence>